<dbReference type="PANTHER" id="PTHR19857:SF8">
    <property type="entry name" value="ANGIO-ASSOCIATED MIGRATORY CELL PROTEIN"/>
    <property type="match status" value="1"/>
</dbReference>
<dbReference type="PANTHER" id="PTHR19857">
    <property type="entry name" value="MITOCHONDRIAL DIVISION PROTEIN 1-RELATED"/>
    <property type="match status" value="1"/>
</dbReference>
<keyword evidence="1 3" id="KW-0853">WD repeat</keyword>
<dbReference type="GeneTree" id="ENSGT00940000153648"/>
<dbReference type="Pfam" id="PF00400">
    <property type="entry name" value="WD40"/>
    <property type="match status" value="3"/>
</dbReference>
<dbReference type="GO" id="GO:0005829">
    <property type="term" value="C:cytosol"/>
    <property type="evidence" value="ECO:0007669"/>
    <property type="project" value="TreeGrafter"/>
</dbReference>
<evidence type="ECO:0000313" key="6">
    <source>
        <dbReference type="Proteomes" id="UP000694388"/>
    </source>
</evidence>
<name>A0A8C4RAB5_EPTBU</name>
<dbReference type="InterPro" id="IPR036322">
    <property type="entry name" value="WD40_repeat_dom_sf"/>
</dbReference>
<reference evidence="5" key="1">
    <citation type="submission" date="2025-08" db="UniProtKB">
        <authorList>
            <consortium name="Ensembl"/>
        </authorList>
    </citation>
    <scope>IDENTIFICATION</scope>
</reference>
<dbReference type="InterPro" id="IPR015943">
    <property type="entry name" value="WD40/YVTN_repeat-like_dom_sf"/>
</dbReference>
<keyword evidence="6" id="KW-1185">Reference proteome</keyword>
<evidence type="ECO:0000256" key="4">
    <source>
        <dbReference type="SAM" id="SignalP"/>
    </source>
</evidence>
<dbReference type="SUPFAM" id="SSF50978">
    <property type="entry name" value="WD40 repeat-like"/>
    <property type="match status" value="1"/>
</dbReference>
<dbReference type="PROSITE" id="PS50082">
    <property type="entry name" value="WD_REPEATS_2"/>
    <property type="match status" value="1"/>
</dbReference>
<feature type="signal peptide" evidence="4">
    <location>
        <begin position="1"/>
        <end position="15"/>
    </location>
</feature>
<dbReference type="OMA" id="XKRAVVG"/>
<dbReference type="Gene3D" id="2.130.10.10">
    <property type="entry name" value="YVTN repeat-like/Quinoprotein amine dehydrogenase"/>
    <property type="match status" value="1"/>
</dbReference>
<evidence type="ECO:0000256" key="2">
    <source>
        <dbReference type="ARBA" id="ARBA00022737"/>
    </source>
</evidence>
<dbReference type="PROSITE" id="PS50294">
    <property type="entry name" value="WD_REPEATS_REGION"/>
    <property type="match status" value="1"/>
</dbReference>
<reference evidence="5" key="2">
    <citation type="submission" date="2025-09" db="UniProtKB">
        <authorList>
            <consortium name="Ensembl"/>
        </authorList>
    </citation>
    <scope>IDENTIFICATION</scope>
</reference>
<evidence type="ECO:0000313" key="5">
    <source>
        <dbReference type="Ensembl" id="ENSEBUP00000026700.1"/>
    </source>
</evidence>
<dbReference type="SMART" id="SM00320">
    <property type="entry name" value="WD40"/>
    <property type="match status" value="4"/>
</dbReference>
<feature type="chain" id="PRO_5034606580" evidence="4">
    <location>
        <begin position="16"/>
        <end position="216"/>
    </location>
</feature>
<dbReference type="Proteomes" id="UP000694388">
    <property type="component" value="Unplaced"/>
</dbReference>
<sequence>MTFFILFCFPKGSRAAVGYEDGTLRIWDLKQGLPLHTFKGSDFHQVSLTCLSCDPNGERVLTGSLDGTARLLSPTSGKVLHTFQMEAPGSQSSNCQSDCNSVESVGFCHLVPLMAVGFLSGVIAIWDIPTHSLRHRIDAGAGVVRLRWELSSAGLLAGCLNGTVSIWDGLTGGLASKFHGHTEEVLDFALSSDASTFVTASGDGTSKTFCLRQVHL</sequence>
<keyword evidence="4" id="KW-0732">Signal</keyword>
<keyword evidence="2" id="KW-0677">Repeat</keyword>
<feature type="repeat" description="WD" evidence="3">
    <location>
        <begin position="10"/>
        <end position="37"/>
    </location>
</feature>
<dbReference type="InterPro" id="IPR051179">
    <property type="entry name" value="WD_repeat_multifunction"/>
</dbReference>
<dbReference type="InterPro" id="IPR001680">
    <property type="entry name" value="WD40_rpt"/>
</dbReference>
<dbReference type="Ensembl" id="ENSEBUT00000027276.1">
    <property type="protein sequence ID" value="ENSEBUP00000026700.1"/>
    <property type="gene ID" value="ENSEBUG00000016442.1"/>
</dbReference>
<evidence type="ECO:0000256" key="1">
    <source>
        <dbReference type="ARBA" id="ARBA00022574"/>
    </source>
</evidence>
<proteinExistence type="predicted"/>
<evidence type="ECO:0000256" key="3">
    <source>
        <dbReference type="PROSITE-ProRule" id="PRU00221"/>
    </source>
</evidence>
<accession>A0A8C4RAB5</accession>
<dbReference type="AlphaFoldDB" id="A0A8C4RAB5"/>
<protein>
    <submittedName>
        <fullName evidence="5">Angio-associated, migratory cell protein</fullName>
    </submittedName>
</protein>
<organism evidence="5 6">
    <name type="scientific">Eptatretus burgeri</name>
    <name type="common">Inshore hagfish</name>
    <dbReference type="NCBI Taxonomy" id="7764"/>
    <lineage>
        <taxon>Eukaryota</taxon>
        <taxon>Metazoa</taxon>
        <taxon>Chordata</taxon>
        <taxon>Craniata</taxon>
        <taxon>Vertebrata</taxon>
        <taxon>Cyclostomata</taxon>
        <taxon>Myxini</taxon>
        <taxon>Myxiniformes</taxon>
        <taxon>Myxinidae</taxon>
        <taxon>Eptatretinae</taxon>
        <taxon>Eptatretus</taxon>
    </lineage>
</organism>